<dbReference type="InterPro" id="IPR029052">
    <property type="entry name" value="Metallo-depent_PP-like"/>
</dbReference>
<dbReference type="PROSITE" id="PS00786">
    <property type="entry name" value="5_NUCLEOTIDASE_2"/>
    <property type="match status" value="1"/>
</dbReference>
<dbReference type="PROSITE" id="PS51257">
    <property type="entry name" value="PROKAR_LIPOPROTEIN"/>
    <property type="match status" value="1"/>
</dbReference>
<dbReference type="InterPro" id="IPR036907">
    <property type="entry name" value="5'-Nucleotdase_C_sf"/>
</dbReference>
<dbReference type="GO" id="GO:0000166">
    <property type="term" value="F:nucleotide binding"/>
    <property type="evidence" value="ECO:0007669"/>
    <property type="project" value="UniProtKB-KW"/>
</dbReference>
<dbReference type="InterPro" id="IPR004843">
    <property type="entry name" value="Calcineurin-like_PHP"/>
</dbReference>
<evidence type="ECO:0000313" key="8">
    <source>
        <dbReference type="EMBL" id="MDO6452177.1"/>
    </source>
</evidence>
<comment type="caution">
    <text evidence="8">The sequence shown here is derived from an EMBL/GenBank/DDBJ whole genome shotgun (WGS) entry which is preliminary data.</text>
</comment>
<evidence type="ECO:0000256" key="4">
    <source>
        <dbReference type="ARBA" id="ARBA00022741"/>
    </source>
</evidence>
<evidence type="ECO:0000313" key="9">
    <source>
        <dbReference type="Proteomes" id="UP001169862"/>
    </source>
</evidence>
<dbReference type="RefSeq" id="WP_303548173.1">
    <property type="nucleotide sequence ID" value="NZ_JAUOPG010000001.1"/>
</dbReference>
<dbReference type="SUPFAM" id="SSF56300">
    <property type="entry name" value="Metallo-dependent phosphatases"/>
    <property type="match status" value="1"/>
</dbReference>
<dbReference type="PROSITE" id="PS00785">
    <property type="entry name" value="5_NUCLEOTIDASE_1"/>
    <property type="match status" value="1"/>
</dbReference>
<dbReference type="NCBIfam" id="TIGR01530">
    <property type="entry name" value="nadN"/>
    <property type="match status" value="1"/>
</dbReference>
<name>A0AAW7XDB9_9GAMM</name>
<sequence length="614" mass="66053">MSFYRHPRLAPIALAVTMAALTGCNNSKDDESTLSLRVVHINDHHSHLQSESASLTIDGVETDVTLGGFPRVVSMINQLSNSSDPVLKLHAGDAITGDLYYTLFKGEADAALMNQVCFDAFELGNHEFDDGDSGLVSFLDDLNSGNCNTTVLGANVAPEVGVSPLAQNTSTDYIQPYLIKSYGDQKVGIIGLDIASKTKNSSSPDATTEFLDETATAQSYIDELKEQGINQIILLTHYQYENDLTLAANLTDVDVIVGGDSHTLLGNEFEDFGLNPAGPYPTQVTNKDGNPVCVVQAWQYSYVVGELNVEFNNEGNIESCTGQPHLLLGNEFSRDDINGDSVSVTGNELAAIESSIEASPVLDIVEEDATSATILEGYSEQVDVLKTTVIGSSNDDLCLERIPGQGQSTLCSASETQSQGSDISNLVALAFKTMSITSDIAIQNAGGVRTDIAMGDITIGDAYTLLPFANTLSELSMTGAEVIAVLEDAYDYALSPDGSTGAYPYASGLRWDVDSSQTKGNRFTNVQVKLKDETVWRAIDETETYTVVTNNYIAQGRDGYDTFGVISAQGRVVDTFLDYAQSFVDYVEEQGSISKLPSSEYSTQMFYDTDGNLQ</sequence>
<gene>
    <name evidence="8" type="primary">nadN</name>
    <name evidence="8" type="ORF">Q4490_01240</name>
</gene>
<dbReference type="PRINTS" id="PR01607">
    <property type="entry name" value="APYRASEFAMLY"/>
</dbReference>
<dbReference type="InterPro" id="IPR006146">
    <property type="entry name" value="5'-Nucleotdase_CS"/>
</dbReference>
<dbReference type="SUPFAM" id="SSF55816">
    <property type="entry name" value="5'-nucleotidase (syn. UDP-sugar hydrolase), C-terminal domain"/>
    <property type="match status" value="1"/>
</dbReference>
<evidence type="ECO:0000256" key="1">
    <source>
        <dbReference type="ARBA" id="ARBA00006654"/>
    </source>
</evidence>
<dbReference type="Gene3D" id="3.90.780.10">
    <property type="entry name" value="5'-Nucleotidase, C-terminal domain"/>
    <property type="match status" value="1"/>
</dbReference>
<protein>
    <submittedName>
        <fullName evidence="8">NAD nucleotidase</fullName>
    </submittedName>
</protein>
<dbReference type="InterPro" id="IPR006420">
    <property type="entry name" value="NadN"/>
</dbReference>
<feature type="domain" description="Calcineurin-like phosphoesterase" evidence="6">
    <location>
        <begin position="36"/>
        <end position="263"/>
    </location>
</feature>
<organism evidence="8 9">
    <name type="scientific">Neptunomonas phycophila</name>
    <dbReference type="NCBI Taxonomy" id="1572645"/>
    <lineage>
        <taxon>Bacteria</taxon>
        <taxon>Pseudomonadati</taxon>
        <taxon>Pseudomonadota</taxon>
        <taxon>Gammaproteobacteria</taxon>
        <taxon>Oceanospirillales</taxon>
        <taxon>Oceanospirillaceae</taxon>
        <taxon>Neptunomonas</taxon>
    </lineage>
</organism>
<dbReference type="InterPro" id="IPR008334">
    <property type="entry name" value="5'-Nucleotdase_C"/>
</dbReference>
<dbReference type="EMBL" id="JAUOPG010000001">
    <property type="protein sequence ID" value="MDO6452177.1"/>
    <property type="molecule type" value="Genomic_DNA"/>
</dbReference>
<proteinExistence type="inferred from homology"/>
<dbReference type="InterPro" id="IPR006179">
    <property type="entry name" value="5_nucleotidase/apyrase"/>
</dbReference>
<evidence type="ECO:0000259" key="7">
    <source>
        <dbReference type="Pfam" id="PF02872"/>
    </source>
</evidence>
<comment type="similarity">
    <text evidence="1 5">Belongs to the 5'-nucleotidase family.</text>
</comment>
<dbReference type="Pfam" id="PF02872">
    <property type="entry name" value="5_nucleotid_C"/>
    <property type="match status" value="1"/>
</dbReference>
<dbReference type="GO" id="GO:0009166">
    <property type="term" value="P:nucleotide catabolic process"/>
    <property type="evidence" value="ECO:0007669"/>
    <property type="project" value="InterPro"/>
</dbReference>
<dbReference type="Pfam" id="PF00149">
    <property type="entry name" value="Metallophos"/>
    <property type="match status" value="1"/>
</dbReference>
<evidence type="ECO:0000259" key="6">
    <source>
        <dbReference type="Pfam" id="PF00149"/>
    </source>
</evidence>
<reference evidence="8" key="1">
    <citation type="submission" date="2023-07" db="EMBL/GenBank/DDBJ databases">
        <title>Genome content predicts the carbon catabolic preferences of heterotrophic bacteria.</title>
        <authorList>
            <person name="Gralka M."/>
        </authorList>
    </citation>
    <scope>NUCLEOTIDE SEQUENCE</scope>
    <source>
        <strain evidence="8">I2M16</strain>
    </source>
</reference>
<keyword evidence="2" id="KW-0479">Metal-binding</keyword>
<dbReference type="Gene3D" id="3.60.21.10">
    <property type="match status" value="1"/>
</dbReference>
<keyword evidence="4 5" id="KW-0547">Nucleotide-binding</keyword>
<dbReference type="GO" id="GO:0030288">
    <property type="term" value="C:outer membrane-bounded periplasmic space"/>
    <property type="evidence" value="ECO:0007669"/>
    <property type="project" value="TreeGrafter"/>
</dbReference>
<evidence type="ECO:0000256" key="3">
    <source>
        <dbReference type="ARBA" id="ARBA00022729"/>
    </source>
</evidence>
<evidence type="ECO:0000256" key="2">
    <source>
        <dbReference type="ARBA" id="ARBA00022723"/>
    </source>
</evidence>
<dbReference type="AlphaFoldDB" id="A0AAW7XDB9"/>
<dbReference type="GO" id="GO:0008768">
    <property type="term" value="F:UDP-sugar diphosphatase activity"/>
    <property type="evidence" value="ECO:0007669"/>
    <property type="project" value="TreeGrafter"/>
</dbReference>
<keyword evidence="3" id="KW-0732">Signal</keyword>
<evidence type="ECO:0000256" key="5">
    <source>
        <dbReference type="RuleBase" id="RU362119"/>
    </source>
</evidence>
<dbReference type="Proteomes" id="UP001169862">
    <property type="component" value="Unassembled WGS sequence"/>
</dbReference>
<dbReference type="GO" id="GO:0008253">
    <property type="term" value="F:5'-nucleotidase activity"/>
    <property type="evidence" value="ECO:0007669"/>
    <property type="project" value="InterPro"/>
</dbReference>
<accession>A0AAW7XDB9</accession>
<dbReference type="PANTHER" id="PTHR11575">
    <property type="entry name" value="5'-NUCLEOTIDASE-RELATED"/>
    <property type="match status" value="1"/>
</dbReference>
<keyword evidence="5" id="KW-0378">Hydrolase</keyword>
<dbReference type="PANTHER" id="PTHR11575:SF46">
    <property type="entry name" value="PROTEIN USHA"/>
    <property type="match status" value="1"/>
</dbReference>
<feature type="domain" description="5'-Nucleotidase C-terminal" evidence="7">
    <location>
        <begin position="413"/>
        <end position="563"/>
    </location>
</feature>
<dbReference type="GO" id="GO:0046872">
    <property type="term" value="F:metal ion binding"/>
    <property type="evidence" value="ECO:0007669"/>
    <property type="project" value="UniProtKB-KW"/>
</dbReference>